<reference evidence="2" key="1">
    <citation type="submission" date="2020-05" db="EMBL/GenBank/DDBJ databases">
        <authorList>
            <person name="Chiriac C."/>
            <person name="Salcher M."/>
            <person name="Ghai R."/>
            <person name="Kavagutti S V."/>
        </authorList>
    </citation>
    <scope>NUCLEOTIDE SEQUENCE</scope>
</reference>
<feature type="transmembrane region" description="Helical" evidence="1">
    <location>
        <begin position="63"/>
        <end position="81"/>
    </location>
</feature>
<evidence type="ECO:0000256" key="1">
    <source>
        <dbReference type="SAM" id="Phobius"/>
    </source>
</evidence>
<accession>A0A6J7IDV8</accession>
<evidence type="ECO:0000313" key="2">
    <source>
        <dbReference type="EMBL" id="CAB4928662.1"/>
    </source>
</evidence>
<protein>
    <submittedName>
        <fullName evidence="2">Unannotated protein</fullName>
    </submittedName>
</protein>
<feature type="transmembrane region" description="Helical" evidence="1">
    <location>
        <begin position="248"/>
        <end position="281"/>
    </location>
</feature>
<feature type="transmembrane region" description="Helical" evidence="1">
    <location>
        <begin position="195"/>
        <end position="216"/>
    </location>
</feature>
<keyword evidence="1" id="KW-0812">Transmembrane</keyword>
<sequence>MYIYNIRERNFYKIHVITLVISCLLLISLWSKDCMLISHYFTQWLSASIMLIYLEIREGIRHFILIRSLNMCVCIYCILFLKKKDYLGGASNAISILSQKDAVKLLPCCYSTKVSPFIYRSIRLGVAQAVVLRPFLIIIELYLDLPNFVSFHDSSIIILKVFSAISMVTCMSSLRFYNVITDSALAEGNDFNMKYILVCCIFLSQMFQFLVWNIIIDNCRSKDLLLGFLSSFDSFRDSQNQYQSGADILIAIYINTILCSAGMYIFISIFYFECIYIYIYINI</sequence>
<dbReference type="AlphaFoldDB" id="A0A6J7IDV8"/>
<name>A0A6J7IDV8_9ZZZZ</name>
<feature type="transmembrane region" description="Helical" evidence="1">
    <location>
        <begin position="122"/>
        <end position="143"/>
    </location>
</feature>
<feature type="transmembrane region" description="Helical" evidence="1">
    <location>
        <begin position="12"/>
        <end position="31"/>
    </location>
</feature>
<feature type="transmembrane region" description="Helical" evidence="1">
    <location>
        <begin position="155"/>
        <end position="175"/>
    </location>
</feature>
<organism evidence="2">
    <name type="scientific">freshwater metagenome</name>
    <dbReference type="NCBI Taxonomy" id="449393"/>
    <lineage>
        <taxon>unclassified sequences</taxon>
        <taxon>metagenomes</taxon>
        <taxon>ecological metagenomes</taxon>
    </lineage>
</organism>
<keyword evidence="1" id="KW-0472">Membrane</keyword>
<keyword evidence="1" id="KW-1133">Transmembrane helix</keyword>
<dbReference type="EMBL" id="CAFBMQ010000334">
    <property type="protein sequence ID" value="CAB4928662.1"/>
    <property type="molecule type" value="Genomic_DNA"/>
</dbReference>
<proteinExistence type="predicted"/>
<gene>
    <name evidence="2" type="ORF">UFOPK3609_01813</name>
</gene>